<dbReference type="PANTHER" id="PTHR33693:SF1">
    <property type="entry name" value="TYPE-4 URACIL-DNA GLYCOSYLASE"/>
    <property type="match status" value="1"/>
</dbReference>
<dbReference type="EC" id="3.2.2.27" evidence="3"/>
<dbReference type="PANTHER" id="PTHR33693">
    <property type="entry name" value="TYPE-5 URACIL-DNA GLYCOSYLASE"/>
    <property type="match status" value="1"/>
</dbReference>
<evidence type="ECO:0000256" key="10">
    <source>
        <dbReference type="ARBA" id="ARBA00023014"/>
    </source>
</evidence>
<comment type="similarity">
    <text evidence="2">Belongs to the uracil-DNA glycosylase (UDG) superfamily. Type 4 (UDGa) family.</text>
</comment>
<keyword evidence="10" id="KW-0411">Iron-sulfur</keyword>
<evidence type="ECO:0000256" key="9">
    <source>
        <dbReference type="ARBA" id="ARBA00023004"/>
    </source>
</evidence>
<dbReference type="InterPro" id="IPR005273">
    <property type="entry name" value="Ura-DNA_glyco_family4"/>
</dbReference>
<dbReference type="GO" id="GO:0046872">
    <property type="term" value="F:metal ion binding"/>
    <property type="evidence" value="ECO:0007669"/>
    <property type="project" value="UniProtKB-KW"/>
</dbReference>
<evidence type="ECO:0000256" key="2">
    <source>
        <dbReference type="ARBA" id="ARBA00006521"/>
    </source>
</evidence>
<keyword evidence="7" id="KW-0227">DNA damage</keyword>
<evidence type="ECO:0000256" key="4">
    <source>
        <dbReference type="ARBA" id="ARBA00019403"/>
    </source>
</evidence>
<evidence type="ECO:0000256" key="6">
    <source>
        <dbReference type="ARBA" id="ARBA00022723"/>
    </source>
</evidence>
<dbReference type="NCBIfam" id="TIGR00758">
    <property type="entry name" value="UDG_fam4"/>
    <property type="match status" value="1"/>
</dbReference>
<dbReference type="SMART" id="SM00986">
    <property type="entry name" value="UDG"/>
    <property type="match status" value="1"/>
</dbReference>
<evidence type="ECO:0000313" key="14">
    <source>
        <dbReference type="Proteomes" id="UP000580839"/>
    </source>
</evidence>
<sequence>GTRACTKCGLCETRTHAVPGVGSARTGIVFVGEAPGADEDAKGEPFVGRAGQLLTKIIAAMDEAALIPGVPLNRETVYICNVLKCRPPENRNPLPHEIESCSPYLHRQLEALQPRIICCLGKFAAELLVGLKGTIGGLRGKIYRFRGAKLLVTYHPAACLRNPAYKRPVWEDMQLLAREYLKDQ</sequence>
<keyword evidence="9" id="KW-0408">Iron</keyword>
<dbReference type="CDD" id="cd10030">
    <property type="entry name" value="UDG-F4_TTUDGA_SPO1dp_like"/>
    <property type="match status" value="1"/>
</dbReference>
<dbReference type="Proteomes" id="UP000580839">
    <property type="component" value="Unassembled WGS sequence"/>
</dbReference>
<comment type="caution">
    <text evidence="13">The sequence shown here is derived from an EMBL/GenBank/DDBJ whole genome shotgun (WGS) entry which is preliminary data.</text>
</comment>
<dbReference type="GO" id="GO:0004844">
    <property type="term" value="F:uracil DNA N-glycosylase activity"/>
    <property type="evidence" value="ECO:0007669"/>
    <property type="project" value="UniProtKB-EC"/>
</dbReference>
<dbReference type="GO" id="GO:0051539">
    <property type="term" value="F:4 iron, 4 sulfur cluster binding"/>
    <property type="evidence" value="ECO:0007669"/>
    <property type="project" value="UniProtKB-KW"/>
</dbReference>
<dbReference type="Gene3D" id="3.40.470.10">
    <property type="entry name" value="Uracil-DNA glycosylase-like domain"/>
    <property type="match status" value="1"/>
</dbReference>
<dbReference type="GO" id="GO:0006281">
    <property type="term" value="P:DNA repair"/>
    <property type="evidence" value="ECO:0007669"/>
    <property type="project" value="UniProtKB-KW"/>
</dbReference>
<evidence type="ECO:0000256" key="7">
    <source>
        <dbReference type="ARBA" id="ARBA00022763"/>
    </source>
</evidence>
<dbReference type="InterPro" id="IPR036895">
    <property type="entry name" value="Uracil-DNA_glycosylase-like_sf"/>
</dbReference>
<keyword evidence="8" id="KW-0378">Hydrolase</keyword>
<dbReference type="AlphaFoldDB" id="A0A849SDJ2"/>
<comment type="catalytic activity">
    <reaction evidence="1">
        <text>Hydrolyzes single-stranded DNA or mismatched double-stranded DNA and polynucleotides, releasing free uracil.</text>
        <dbReference type="EC" id="3.2.2.27"/>
    </reaction>
</comment>
<evidence type="ECO:0000259" key="12">
    <source>
        <dbReference type="SMART" id="SM00986"/>
    </source>
</evidence>
<dbReference type="EMBL" id="JABFRW010000074">
    <property type="protein sequence ID" value="NOT33788.1"/>
    <property type="molecule type" value="Genomic_DNA"/>
</dbReference>
<reference evidence="13 14" key="1">
    <citation type="submission" date="2020-04" db="EMBL/GenBank/DDBJ databases">
        <title>Metagenomic profiling of ammonia- and methane-oxidizing microorganisms in a Dutch drinking water treatment plant.</title>
        <authorList>
            <person name="Poghosyan L."/>
            <person name="Leucker S."/>
        </authorList>
    </citation>
    <scope>NUCLEOTIDE SEQUENCE [LARGE SCALE GENOMIC DNA]</scope>
    <source>
        <strain evidence="13">S-RSF-IL-03</strain>
    </source>
</reference>
<evidence type="ECO:0000256" key="11">
    <source>
        <dbReference type="ARBA" id="ARBA00023204"/>
    </source>
</evidence>
<evidence type="ECO:0000313" key="13">
    <source>
        <dbReference type="EMBL" id="NOT33788.1"/>
    </source>
</evidence>
<accession>A0A849SDJ2</accession>
<dbReference type="SUPFAM" id="SSF52141">
    <property type="entry name" value="Uracil-DNA glycosylase-like"/>
    <property type="match status" value="1"/>
</dbReference>
<evidence type="ECO:0000256" key="8">
    <source>
        <dbReference type="ARBA" id="ARBA00022801"/>
    </source>
</evidence>
<dbReference type="Pfam" id="PF03167">
    <property type="entry name" value="UDG"/>
    <property type="match status" value="1"/>
</dbReference>
<keyword evidence="5" id="KW-0004">4Fe-4S</keyword>
<dbReference type="InterPro" id="IPR005122">
    <property type="entry name" value="Uracil-DNA_glycosylase-like"/>
</dbReference>
<feature type="domain" description="Uracil-DNA glycosylase-like" evidence="12">
    <location>
        <begin position="19"/>
        <end position="174"/>
    </location>
</feature>
<name>A0A849SDJ2_UNCEI</name>
<dbReference type="SMART" id="SM00987">
    <property type="entry name" value="UreE_C"/>
    <property type="match status" value="1"/>
</dbReference>
<proteinExistence type="inferred from homology"/>
<organism evidence="13 14">
    <name type="scientific">Eiseniibacteriota bacterium</name>
    <dbReference type="NCBI Taxonomy" id="2212470"/>
    <lineage>
        <taxon>Bacteria</taxon>
        <taxon>Candidatus Eiseniibacteriota</taxon>
    </lineage>
</organism>
<evidence type="ECO:0000256" key="1">
    <source>
        <dbReference type="ARBA" id="ARBA00001400"/>
    </source>
</evidence>
<keyword evidence="6" id="KW-0479">Metal-binding</keyword>
<evidence type="ECO:0000256" key="5">
    <source>
        <dbReference type="ARBA" id="ARBA00022485"/>
    </source>
</evidence>
<gene>
    <name evidence="13" type="ORF">HOP12_06405</name>
</gene>
<protein>
    <recommendedName>
        <fullName evidence="4">Type-4 uracil-DNA glycosylase</fullName>
        <ecNumber evidence="3">3.2.2.27</ecNumber>
    </recommendedName>
</protein>
<keyword evidence="11" id="KW-0234">DNA repair</keyword>
<evidence type="ECO:0000256" key="3">
    <source>
        <dbReference type="ARBA" id="ARBA00012030"/>
    </source>
</evidence>
<dbReference type="InterPro" id="IPR051536">
    <property type="entry name" value="UDG_Type-4/5"/>
</dbReference>
<feature type="non-terminal residue" evidence="13">
    <location>
        <position position="1"/>
    </location>
</feature>